<dbReference type="SUPFAM" id="SSF55785">
    <property type="entry name" value="PYP-like sensor domain (PAS domain)"/>
    <property type="match status" value="8"/>
</dbReference>
<evidence type="ECO:0000259" key="9">
    <source>
        <dbReference type="PROSITE" id="PS50110"/>
    </source>
</evidence>
<evidence type="ECO:0000256" key="2">
    <source>
        <dbReference type="ARBA" id="ARBA00012438"/>
    </source>
</evidence>
<dbReference type="InterPro" id="IPR035965">
    <property type="entry name" value="PAS-like_dom_sf"/>
</dbReference>
<protein>
    <recommendedName>
        <fullName evidence="2">histidine kinase</fullName>
        <ecNumber evidence="2">2.7.13.3</ecNumber>
    </recommendedName>
</protein>
<accession>B8GEQ2</accession>
<dbReference type="Pfam" id="PF13426">
    <property type="entry name" value="PAS_9"/>
    <property type="match status" value="2"/>
</dbReference>
<dbReference type="CDD" id="cd00075">
    <property type="entry name" value="HATPase"/>
    <property type="match status" value="1"/>
</dbReference>
<feature type="domain" description="PAC" evidence="11">
    <location>
        <begin position="1167"/>
        <end position="1219"/>
    </location>
</feature>
<feature type="coiled-coil region" evidence="7">
    <location>
        <begin position="800"/>
        <end position="840"/>
    </location>
</feature>
<dbReference type="eggNOG" id="arCOG06536">
    <property type="taxonomic scope" value="Archaea"/>
</dbReference>
<dbReference type="InterPro" id="IPR005467">
    <property type="entry name" value="His_kinase_dom"/>
</dbReference>
<evidence type="ECO:0000256" key="7">
    <source>
        <dbReference type="SAM" id="Coils"/>
    </source>
</evidence>
<dbReference type="Gene3D" id="3.40.50.2300">
    <property type="match status" value="1"/>
</dbReference>
<feature type="domain" description="Histidine kinase" evidence="8">
    <location>
        <begin position="1330"/>
        <end position="1428"/>
    </location>
</feature>
<proteinExistence type="predicted"/>
<evidence type="ECO:0000256" key="6">
    <source>
        <dbReference type="PROSITE-ProRule" id="PRU00169"/>
    </source>
</evidence>
<evidence type="ECO:0000259" key="8">
    <source>
        <dbReference type="PROSITE" id="PS50109"/>
    </source>
</evidence>
<dbReference type="SMART" id="SM00091">
    <property type="entry name" value="PAS"/>
    <property type="match status" value="8"/>
</dbReference>
<comment type="catalytic activity">
    <reaction evidence="1">
        <text>ATP + protein L-histidine = ADP + protein N-phospho-L-histidine.</text>
        <dbReference type="EC" id="2.7.13.3"/>
    </reaction>
</comment>
<dbReference type="Proteomes" id="UP000002457">
    <property type="component" value="Chromosome"/>
</dbReference>
<dbReference type="PROSITE" id="PS50110">
    <property type="entry name" value="RESPONSE_REGULATORY"/>
    <property type="match status" value="1"/>
</dbReference>
<feature type="domain" description="PAS" evidence="10">
    <location>
        <begin position="830"/>
        <end position="885"/>
    </location>
</feature>
<dbReference type="SMART" id="SM00086">
    <property type="entry name" value="PAC"/>
    <property type="match status" value="7"/>
</dbReference>
<dbReference type="Pfam" id="PF02518">
    <property type="entry name" value="HATPase_c"/>
    <property type="match status" value="1"/>
</dbReference>
<dbReference type="EMBL" id="CP001338">
    <property type="protein sequence ID" value="ACL17753.1"/>
    <property type="molecule type" value="Genomic_DNA"/>
</dbReference>
<evidence type="ECO:0000313" key="12">
    <source>
        <dbReference type="EMBL" id="ACL17753.1"/>
    </source>
</evidence>
<gene>
    <name evidence="12" type="ordered locus">Mpal_2477</name>
</gene>
<dbReference type="InterPro" id="IPR013767">
    <property type="entry name" value="PAS_fold"/>
</dbReference>
<dbReference type="PROSITE" id="PS50113">
    <property type="entry name" value="PAC"/>
    <property type="match status" value="7"/>
</dbReference>
<feature type="domain" description="PAS" evidence="10">
    <location>
        <begin position="957"/>
        <end position="998"/>
    </location>
</feature>
<dbReference type="Pfam" id="PF08448">
    <property type="entry name" value="PAS_4"/>
    <property type="match status" value="4"/>
</dbReference>
<feature type="domain" description="PAS" evidence="10">
    <location>
        <begin position="152"/>
        <end position="197"/>
    </location>
</feature>
<evidence type="ECO:0000259" key="11">
    <source>
        <dbReference type="PROSITE" id="PS50113"/>
    </source>
</evidence>
<keyword evidence="5 12" id="KW-0418">Kinase</keyword>
<feature type="domain" description="PAS" evidence="10">
    <location>
        <begin position="669"/>
        <end position="715"/>
    </location>
</feature>
<keyword evidence="4" id="KW-0808">Transferase</keyword>
<dbReference type="PROSITE" id="PS50112">
    <property type="entry name" value="PAS"/>
    <property type="match status" value="6"/>
</dbReference>
<dbReference type="Gene3D" id="3.30.450.20">
    <property type="entry name" value="PAS domain"/>
    <property type="match status" value="8"/>
</dbReference>
<dbReference type="InterPro" id="IPR052162">
    <property type="entry name" value="Sensor_kinase/Photoreceptor"/>
</dbReference>
<feature type="domain" description="PAC" evidence="11">
    <location>
        <begin position="904"/>
        <end position="956"/>
    </location>
</feature>
<feature type="domain" description="PAC" evidence="11">
    <location>
        <begin position="239"/>
        <end position="291"/>
    </location>
</feature>
<dbReference type="eggNOG" id="arCOG06192">
    <property type="taxonomic scope" value="Archaea"/>
</dbReference>
<dbReference type="InterPro" id="IPR003594">
    <property type="entry name" value="HATPase_dom"/>
</dbReference>
<dbReference type="InterPro" id="IPR000700">
    <property type="entry name" value="PAS-assoc_C"/>
</dbReference>
<dbReference type="HOGENOM" id="CLU_000445_114_58_2"/>
<dbReference type="KEGG" id="mpl:Mpal_2477"/>
<dbReference type="GO" id="GO:0006355">
    <property type="term" value="P:regulation of DNA-templated transcription"/>
    <property type="evidence" value="ECO:0007669"/>
    <property type="project" value="InterPro"/>
</dbReference>
<dbReference type="GO" id="GO:0004673">
    <property type="term" value="F:protein histidine kinase activity"/>
    <property type="evidence" value="ECO:0007669"/>
    <property type="project" value="UniProtKB-EC"/>
</dbReference>
<dbReference type="Gene3D" id="3.30.565.10">
    <property type="entry name" value="Histidine kinase-like ATPase, C-terminal domain"/>
    <property type="match status" value="1"/>
</dbReference>
<evidence type="ECO:0000256" key="3">
    <source>
        <dbReference type="ARBA" id="ARBA00022553"/>
    </source>
</evidence>
<keyword evidence="7" id="KW-0175">Coiled coil</keyword>
<dbReference type="SMART" id="SM00448">
    <property type="entry name" value="REC"/>
    <property type="match status" value="1"/>
</dbReference>
<dbReference type="Pfam" id="PF00072">
    <property type="entry name" value="Response_reg"/>
    <property type="match status" value="1"/>
</dbReference>
<feature type="domain" description="PAC" evidence="11">
    <location>
        <begin position="615"/>
        <end position="668"/>
    </location>
</feature>
<feature type="domain" description="PAC" evidence="11">
    <location>
        <begin position="741"/>
        <end position="794"/>
    </location>
</feature>
<dbReference type="InterPro" id="IPR013656">
    <property type="entry name" value="PAS_4"/>
</dbReference>
<dbReference type="InterPro" id="IPR000014">
    <property type="entry name" value="PAS"/>
</dbReference>
<dbReference type="PANTHER" id="PTHR43304:SF1">
    <property type="entry name" value="PAC DOMAIN-CONTAINING PROTEIN"/>
    <property type="match status" value="1"/>
</dbReference>
<feature type="domain" description="PAC" evidence="11">
    <location>
        <begin position="487"/>
        <end position="539"/>
    </location>
</feature>
<name>B8GEQ2_METPE</name>
<evidence type="ECO:0000313" key="13">
    <source>
        <dbReference type="Proteomes" id="UP000002457"/>
    </source>
</evidence>
<dbReference type="PROSITE" id="PS50109">
    <property type="entry name" value="HIS_KIN"/>
    <property type="match status" value="1"/>
</dbReference>
<dbReference type="STRING" id="521011.Mpal_2477"/>
<reference evidence="12 13" key="1">
    <citation type="journal article" date="2015" name="Genome Announc.">
        <title>Complete Genome Sequence of Methanosphaerula palustris E1-9CT, a Hydrogenotrophic Methanogen Isolated from a Minerotrophic Fen Peatland.</title>
        <authorList>
            <person name="Cadillo-Quiroz H."/>
            <person name="Browne P."/>
            <person name="Kyrpides N."/>
            <person name="Woyke T."/>
            <person name="Goodwin L."/>
            <person name="Detter C."/>
            <person name="Yavitt J.B."/>
            <person name="Zinder S.H."/>
        </authorList>
    </citation>
    <scope>NUCLEOTIDE SEQUENCE [LARGE SCALE GENOMIC DNA]</scope>
    <source>
        <strain evidence="13">ATCC BAA-1556 / DSM 19958 / E1-9c</strain>
    </source>
</reference>
<dbReference type="InterPro" id="IPR001610">
    <property type="entry name" value="PAC"/>
</dbReference>
<dbReference type="PANTHER" id="PTHR43304">
    <property type="entry name" value="PHYTOCHROME-LIKE PROTEIN CPH1"/>
    <property type="match status" value="1"/>
</dbReference>
<dbReference type="SUPFAM" id="SSF52172">
    <property type="entry name" value="CheY-like"/>
    <property type="match status" value="1"/>
</dbReference>
<dbReference type="SMART" id="SM00387">
    <property type="entry name" value="HATPase_c"/>
    <property type="match status" value="1"/>
</dbReference>
<evidence type="ECO:0000256" key="4">
    <source>
        <dbReference type="ARBA" id="ARBA00022679"/>
    </source>
</evidence>
<dbReference type="InterPro" id="IPR011006">
    <property type="entry name" value="CheY-like_superfamily"/>
</dbReference>
<feature type="domain" description="PAS" evidence="10">
    <location>
        <begin position="414"/>
        <end position="484"/>
    </location>
</feature>
<dbReference type="eggNOG" id="arCOG02333">
    <property type="taxonomic scope" value="Archaea"/>
</dbReference>
<dbReference type="InterPro" id="IPR001789">
    <property type="entry name" value="Sig_transdc_resp-reg_receiver"/>
</dbReference>
<dbReference type="CDD" id="cd00130">
    <property type="entry name" value="PAS"/>
    <property type="match status" value="7"/>
</dbReference>
<feature type="domain" description="PAC" evidence="11">
    <location>
        <begin position="1032"/>
        <end position="1084"/>
    </location>
</feature>
<dbReference type="InterPro" id="IPR036890">
    <property type="entry name" value="HATPase_C_sf"/>
</dbReference>
<evidence type="ECO:0000256" key="1">
    <source>
        <dbReference type="ARBA" id="ARBA00000085"/>
    </source>
</evidence>
<feature type="domain" description="Response regulatory" evidence="9">
    <location>
        <begin position="21"/>
        <end position="136"/>
    </location>
</feature>
<dbReference type="EC" id="2.7.13.3" evidence="2"/>
<dbReference type="SUPFAM" id="SSF55874">
    <property type="entry name" value="ATPase domain of HSP90 chaperone/DNA topoisomerase II/histidine kinase"/>
    <property type="match status" value="1"/>
</dbReference>
<feature type="domain" description="PAS" evidence="10">
    <location>
        <begin position="540"/>
        <end position="614"/>
    </location>
</feature>
<dbReference type="GO" id="GO:0000160">
    <property type="term" value="P:phosphorelay signal transduction system"/>
    <property type="evidence" value="ECO:0007669"/>
    <property type="project" value="InterPro"/>
</dbReference>
<dbReference type="NCBIfam" id="TIGR00229">
    <property type="entry name" value="sensory_box"/>
    <property type="match status" value="7"/>
</dbReference>
<dbReference type="Pfam" id="PF00989">
    <property type="entry name" value="PAS"/>
    <property type="match status" value="1"/>
</dbReference>
<keyword evidence="3 6" id="KW-0597">Phosphoprotein</keyword>
<evidence type="ECO:0000256" key="5">
    <source>
        <dbReference type="ARBA" id="ARBA00022777"/>
    </source>
</evidence>
<feature type="modified residue" description="4-aspartylphosphate" evidence="6">
    <location>
        <position position="71"/>
    </location>
</feature>
<keyword evidence="13" id="KW-1185">Reference proteome</keyword>
<sequence length="1439" mass="164567">MPFQDLNMTDSGSESTKNKISILYVDDEQDLLTVTKFFLERAGEFRVDTMTSAQEALNSPLIQSYDVIISDYQMPGMDGIAFLKAVRERFGTIAFILFTGRGREEVVIDAINNGADFYLQKGGEPKSQFAELTHQIRRAVQQRRAEISIRDLERREADIIDFLPDATFAIDRFGTIIAWNRAMEEMTGVPTRDILGKGDYEYSIPFYGQRQPSLIDLINEANDVITKKYAQITQQKDTLIADSTITMPTGKTISFIGKASPLYNQQGEVVGAIETIRDITELKSAEESLRESEGRFSAFMEHLPVTAFIKDDQSTNLFVNRRMVEVFGEQEWIGTSVYNQFPKEAAEKMVEDDHQTLRDGYRRTIETLQGRDGTKKIYETYKFRIDREKKPPLIGGFAVDITDQKQVEDALRESEERYRNVVEDQTEFISRFLPDGTHVFVNEAYCGYFGMKRDEILGHRFRPNIPIEDQEPVKQFFESLTPDHPADSIEHRIIMPDGTIRWHRWNDHAIFDPSGTIVEYQSVGQDITEQRQKEQVLYENEQHLNSIYNTVEDVIYQLTVEPGGQYRFTSVNAAFSRITGIPTEEIFGKTVNEIIPEPSLSMVLEKYRQAIDEKTLVHWEEISVYPNGQLTGEVSIAPIFDTEGNCTHLIGSVHDITERKRIEHTLRESEEKFRSLAESSPDYIMRYDQKCRHTYMNPAALLASGLTKEQIIGKTHRESGYDDDLSKFWEERITGVFETRKPFQTQFAWDSVDGRVVLDWMLTPEFSDDGTVRSVLGVSRDITQLKLIEEELLRKNEELYASYEQIAASEEELRSNLEELRRQEMALRESEERYRKIFENSPLGMVLATPDFRFISVNPTWVTMTGYSEEELIHLSFTDITHPDNLAGDLEHMKDLAAGTIPVYGTEKRYIRKDGSILWGLLRVTAIRDHQGSLSYFAGQIEDITERKLADDALLESEEKYHNLYRNSTLGIFHSTMEGKFIDVNPAMARMLGYTDPEEVVTAITSIADQVYVERPMYDSVVQGMLEGGGIINRENHYRRRDGTQWYGNLNLRIVPDQQGKPHHYEGFVEDITERKLAEETLRTSKDQYDTMVSHIPVGIYILRGTPEGSCSFDFVSPKLAEMFNVSAENFLADQKMGFEPIHLDDLRSLLKLSYEKYYQKRFQQPQLFEWDGRTLVGGEVKWIHIESSPVLQENGDVLWNGIVTDITERRRAEEGLRRANRKLTLLSGITRHDLKNQILSLNGYLEISKEYIDDAAKMSEYLTKEEEITKKIEGQIAFTEEYEAIGVNAPTWQDCRTLVEIASQQASLGNITVKNDIPSKIDVFADPLIIKVFYNLMDNAVRHGGTITTIRFSAQESGADLRVICEDDGIGILAGVKEKIFDHGVGKNTGLGLFLTREILSITDIIIQENGEPGKGARFEITVPKKGWTGFLSHNGVE</sequence>
<evidence type="ECO:0000259" key="10">
    <source>
        <dbReference type="PROSITE" id="PS50112"/>
    </source>
</evidence>
<organism evidence="12 13">
    <name type="scientific">Methanosphaerula palustris (strain ATCC BAA-1556 / DSM 19958 / E1-9c)</name>
    <dbReference type="NCBI Taxonomy" id="521011"/>
    <lineage>
        <taxon>Archaea</taxon>
        <taxon>Methanobacteriati</taxon>
        <taxon>Methanobacteriota</taxon>
        <taxon>Stenosarchaea group</taxon>
        <taxon>Methanomicrobia</taxon>
        <taxon>Methanomicrobiales</taxon>
        <taxon>Methanoregulaceae</taxon>
        <taxon>Methanosphaerula</taxon>
    </lineage>
</organism>